<dbReference type="EMBL" id="ML977003">
    <property type="protein sequence ID" value="KAF1953517.1"/>
    <property type="molecule type" value="Genomic_DNA"/>
</dbReference>
<feature type="compositionally biased region" description="Low complexity" evidence="1">
    <location>
        <begin position="348"/>
        <end position="359"/>
    </location>
</feature>
<feature type="compositionally biased region" description="Low complexity" evidence="1">
    <location>
        <begin position="280"/>
        <end position="289"/>
    </location>
</feature>
<sequence length="674" mass="73376">MPGILGRSRSFRMLRRGGHEGSHQREFDLPAPQPTLSQVDVGRLKEASFPRPVGRVETPEMLQRPKTAGGAGDRSTLFHKNATPLQHQQQRELENQGFEFAPLSPEKSSTFLYTAEFRESREGIIGIALGSPTMAAHPQWNVASPGNDFVSNGQGNTTYISSNNQSPNPFPQEHAVEGQREPPKPKISRWKSLFRKTGPSPRTQEKESFYQLAKSVTPARADSHHDDDSQEEEASVASPATYTYNPSIRESRKLPKGYAQPAADTRPRALTVNSTQTPKSSSFRSASSSNPPKLFGRSPTVPQLFVSGESASPKTLSGDKPLLDVAIPEVHMERYSVMFSGLLQQNSNNSNASSSLLQRRQADQLKPLNQLSMKRSETSASRMIADISQHKQNESSSHLKPQRRATSPSFPKSPSANLSLFPSANTSRAPSPRQVQNPLNRPRPVQRHRSQTAPSSSPHLPLHDHDDDNTIGLAITPDMETPQTLTPLTDAAPTPTSRHSFEFDGGSEEISIRTIGVKAAKQQRQRPFKPELPPQNEPEWEILPKRTISKASALRSHPASEAPSSAPLEPPATIETASPMTLLRSPSSARSATHHMSPTARAVASPEIRSGSATVGVARSISVSRTNSPLKGSPGSGGLNVPGVSVLGGDHRALTPTLVEMRNRRSQRVQLVDA</sequence>
<feature type="compositionally biased region" description="Low complexity" evidence="1">
    <location>
        <begin position="481"/>
        <end position="496"/>
    </location>
</feature>
<feature type="compositionally biased region" description="Polar residues" evidence="1">
    <location>
        <begin position="238"/>
        <end position="248"/>
    </location>
</feature>
<feature type="compositionally biased region" description="Polar residues" evidence="1">
    <location>
        <begin position="394"/>
        <end position="439"/>
    </location>
</feature>
<organism evidence="2 3">
    <name type="scientific">Byssothecium circinans</name>
    <dbReference type="NCBI Taxonomy" id="147558"/>
    <lineage>
        <taxon>Eukaryota</taxon>
        <taxon>Fungi</taxon>
        <taxon>Dikarya</taxon>
        <taxon>Ascomycota</taxon>
        <taxon>Pezizomycotina</taxon>
        <taxon>Dothideomycetes</taxon>
        <taxon>Pleosporomycetidae</taxon>
        <taxon>Pleosporales</taxon>
        <taxon>Massarineae</taxon>
        <taxon>Massarinaceae</taxon>
        <taxon>Byssothecium</taxon>
    </lineage>
</organism>
<proteinExistence type="predicted"/>
<dbReference type="Proteomes" id="UP000800035">
    <property type="component" value="Unassembled WGS sequence"/>
</dbReference>
<feature type="compositionally biased region" description="Polar residues" evidence="1">
    <location>
        <begin position="584"/>
        <end position="596"/>
    </location>
</feature>
<feature type="compositionally biased region" description="Basic and acidic residues" evidence="1">
    <location>
        <begin position="174"/>
        <end position="184"/>
    </location>
</feature>
<feature type="region of interest" description="Disordered" evidence="1">
    <location>
        <begin position="1"/>
        <end position="75"/>
    </location>
</feature>
<feature type="compositionally biased region" description="Polar residues" evidence="1">
    <location>
        <begin position="147"/>
        <end position="167"/>
    </location>
</feature>
<accession>A0A6A5TX35</accession>
<dbReference type="AlphaFoldDB" id="A0A6A5TX35"/>
<feature type="region of interest" description="Disordered" evidence="1">
    <location>
        <begin position="625"/>
        <end position="644"/>
    </location>
</feature>
<feature type="compositionally biased region" description="Basic and acidic residues" evidence="1">
    <location>
        <begin position="17"/>
        <end position="28"/>
    </location>
</feature>
<keyword evidence="3" id="KW-1185">Reference proteome</keyword>
<feature type="region of interest" description="Disordered" evidence="1">
    <location>
        <begin position="584"/>
        <end position="613"/>
    </location>
</feature>
<feature type="compositionally biased region" description="Polar residues" evidence="1">
    <location>
        <begin position="367"/>
        <end position="381"/>
    </location>
</feature>
<evidence type="ECO:0000313" key="2">
    <source>
        <dbReference type="EMBL" id="KAF1953517.1"/>
    </source>
</evidence>
<gene>
    <name evidence="2" type="ORF">CC80DRAFT_537406</name>
</gene>
<protein>
    <submittedName>
        <fullName evidence="2">Uncharacterized protein</fullName>
    </submittedName>
</protein>
<feature type="region of interest" description="Disordered" evidence="1">
    <location>
        <begin position="348"/>
        <end position="572"/>
    </location>
</feature>
<name>A0A6A5TX35_9PLEO</name>
<feature type="region of interest" description="Disordered" evidence="1">
    <location>
        <begin position="147"/>
        <end position="301"/>
    </location>
</feature>
<evidence type="ECO:0000313" key="3">
    <source>
        <dbReference type="Proteomes" id="UP000800035"/>
    </source>
</evidence>
<reference evidence="2" key="1">
    <citation type="journal article" date="2020" name="Stud. Mycol.">
        <title>101 Dothideomycetes genomes: a test case for predicting lifestyles and emergence of pathogens.</title>
        <authorList>
            <person name="Haridas S."/>
            <person name="Albert R."/>
            <person name="Binder M."/>
            <person name="Bloem J."/>
            <person name="Labutti K."/>
            <person name="Salamov A."/>
            <person name="Andreopoulos B."/>
            <person name="Baker S."/>
            <person name="Barry K."/>
            <person name="Bills G."/>
            <person name="Bluhm B."/>
            <person name="Cannon C."/>
            <person name="Castanera R."/>
            <person name="Culley D."/>
            <person name="Daum C."/>
            <person name="Ezra D."/>
            <person name="Gonzalez J."/>
            <person name="Henrissat B."/>
            <person name="Kuo A."/>
            <person name="Liang C."/>
            <person name="Lipzen A."/>
            <person name="Lutzoni F."/>
            <person name="Magnuson J."/>
            <person name="Mondo S."/>
            <person name="Nolan M."/>
            <person name="Ohm R."/>
            <person name="Pangilinan J."/>
            <person name="Park H.-J."/>
            <person name="Ramirez L."/>
            <person name="Alfaro M."/>
            <person name="Sun H."/>
            <person name="Tritt A."/>
            <person name="Yoshinaga Y."/>
            <person name="Zwiers L.-H."/>
            <person name="Turgeon B."/>
            <person name="Goodwin S."/>
            <person name="Spatafora J."/>
            <person name="Crous P."/>
            <person name="Grigoriev I."/>
        </authorList>
    </citation>
    <scope>NUCLEOTIDE SEQUENCE</scope>
    <source>
        <strain evidence="2">CBS 675.92</strain>
    </source>
</reference>
<dbReference type="OrthoDB" id="5404004at2759"/>
<feature type="compositionally biased region" description="Low complexity" evidence="1">
    <location>
        <begin position="556"/>
        <end position="567"/>
    </location>
</feature>
<evidence type="ECO:0000256" key="1">
    <source>
        <dbReference type="SAM" id="MobiDB-lite"/>
    </source>
</evidence>